<dbReference type="RefSeq" id="WP_378305022.1">
    <property type="nucleotide sequence ID" value="NZ_JBHTJA010000099.1"/>
</dbReference>
<dbReference type="Proteomes" id="UP001596972">
    <property type="component" value="Unassembled WGS sequence"/>
</dbReference>
<sequence length="144" mass="15600">MTKCPECGGPGPCDDLFQTLLALDHSRREPWGPLHGVSVACFVYQHPSRLVSAPPFGWAILHAYLRDGRAGAERVVSGFRRANSHRRREGPATDVRGPSGPPPARFAVTVAEVAGDGTFPADGFPDRVREWAAATIEAWTARPE</sequence>
<reference evidence="3" key="1">
    <citation type="journal article" date="2019" name="Int. J. Syst. Evol. Microbiol.">
        <title>The Global Catalogue of Microorganisms (GCM) 10K type strain sequencing project: providing services to taxonomists for standard genome sequencing and annotation.</title>
        <authorList>
            <consortium name="The Broad Institute Genomics Platform"/>
            <consortium name="The Broad Institute Genome Sequencing Center for Infectious Disease"/>
            <person name="Wu L."/>
            <person name="Ma J."/>
        </authorList>
    </citation>
    <scope>NUCLEOTIDE SEQUENCE [LARGE SCALE GENOMIC DNA]</scope>
    <source>
        <strain evidence="3">JCM 31202</strain>
    </source>
</reference>
<proteinExistence type="predicted"/>
<evidence type="ECO:0000313" key="2">
    <source>
        <dbReference type="EMBL" id="MFD0904793.1"/>
    </source>
</evidence>
<feature type="region of interest" description="Disordered" evidence="1">
    <location>
        <begin position="78"/>
        <end position="103"/>
    </location>
</feature>
<keyword evidence="3" id="KW-1185">Reference proteome</keyword>
<name>A0ABW3EWJ2_9ACTN</name>
<gene>
    <name evidence="2" type="ORF">ACFQ11_30735</name>
</gene>
<comment type="caution">
    <text evidence="2">The sequence shown here is derived from an EMBL/GenBank/DDBJ whole genome shotgun (WGS) entry which is preliminary data.</text>
</comment>
<organism evidence="2 3">
    <name type="scientific">Actinomadura sediminis</name>
    <dbReference type="NCBI Taxonomy" id="1038904"/>
    <lineage>
        <taxon>Bacteria</taxon>
        <taxon>Bacillati</taxon>
        <taxon>Actinomycetota</taxon>
        <taxon>Actinomycetes</taxon>
        <taxon>Streptosporangiales</taxon>
        <taxon>Thermomonosporaceae</taxon>
        <taxon>Actinomadura</taxon>
    </lineage>
</organism>
<evidence type="ECO:0000256" key="1">
    <source>
        <dbReference type="SAM" id="MobiDB-lite"/>
    </source>
</evidence>
<dbReference type="Pfam" id="PF19371">
    <property type="entry name" value="DUF5946"/>
    <property type="match status" value="1"/>
</dbReference>
<protein>
    <submittedName>
        <fullName evidence="2">DUF5946 family protein</fullName>
    </submittedName>
</protein>
<dbReference type="EMBL" id="JBHTJA010000099">
    <property type="protein sequence ID" value="MFD0904793.1"/>
    <property type="molecule type" value="Genomic_DNA"/>
</dbReference>
<dbReference type="InterPro" id="IPR045990">
    <property type="entry name" value="DUF5946"/>
</dbReference>
<accession>A0ABW3EWJ2</accession>
<evidence type="ECO:0000313" key="3">
    <source>
        <dbReference type="Proteomes" id="UP001596972"/>
    </source>
</evidence>